<dbReference type="RefSeq" id="WP_092887014.1">
    <property type="nucleotide sequence ID" value="NZ_CP061498.1"/>
</dbReference>
<feature type="chain" id="PRO_5011736595" description="Putrescine-binding periplasmic protein" evidence="6">
    <location>
        <begin position="21"/>
        <end position="362"/>
    </location>
</feature>
<proteinExistence type="inferred from homology"/>
<evidence type="ECO:0000313" key="7">
    <source>
        <dbReference type="EMBL" id="SDW80209.1"/>
    </source>
</evidence>
<feature type="signal peptide" evidence="6">
    <location>
        <begin position="1"/>
        <end position="20"/>
    </location>
</feature>
<dbReference type="Gene3D" id="3.40.190.10">
    <property type="entry name" value="Periplasmic binding protein-like II"/>
    <property type="match status" value="2"/>
</dbReference>
<dbReference type="SUPFAM" id="SSF53850">
    <property type="entry name" value="Periplasmic binding protein-like II"/>
    <property type="match status" value="1"/>
</dbReference>
<gene>
    <name evidence="7" type="ORF">SAMN04488238_103392</name>
</gene>
<dbReference type="EMBL" id="FNOM01000003">
    <property type="protein sequence ID" value="SDW80209.1"/>
    <property type="molecule type" value="Genomic_DNA"/>
</dbReference>
<evidence type="ECO:0000256" key="6">
    <source>
        <dbReference type="SAM" id="SignalP"/>
    </source>
</evidence>
<evidence type="ECO:0000256" key="1">
    <source>
        <dbReference type="ARBA" id="ARBA00004418"/>
    </source>
</evidence>
<keyword evidence="8" id="KW-1185">Reference proteome</keyword>
<dbReference type="InterPro" id="IPR006059">
    <property type="entry name" value="SBP"/>
</dbReference>
<protein>
    <recommendedName>
        <fullName evidence="5">Putrescine-binding periplasmic protein</fullName>
    </recommendedName>
</protein>
<evidence type="ECO:0000256" key="5">
    <source>
        <dbReference type="PIRNR" id="PIRNR019574"/>
    </source>
</evidence>
<dbReference type="PANTHER" id="PTHR30222">
    <property type="entry name" value="SPERMIDINE/PUTRESCINE-BINDING PERIPLASMIC PROTEIN"/>
    <property type="match status" value="1"/>
</dbReference>
<dbReference type="STRING" id="564137.SAMN04488238_103392"/>
<keyword evidence="3 6" id="KW-0732">Signal</keyword>
<dbReference type="InterPro" id="IPR001188">
    <property type="entry name" value="Sperm_putr-bd"/>
</dbReference>
<accession>A0A1H2WJM8</accession>
<dbReference type="GO" id="GO:0019808">
    <property type="term" value="F:polyamine binding"/>
    <property type="evidence" value="ECO:0007669"/>
    <property type="project" value="InterPro"/>
</dbReference>
<sequence length="362" mass="40115">MRYRLIVPVSMALMASAAHAQNGSINVFNWSDYITEEALALFTERTGITVNYDVYDSNDTLEARMLAGSSGFDVVVPTSDYMQRQIAAGVYQPLNKDLLPNIVHMDPELLADVEAFDPGNEYGMIYLWGTTGIGYNRQAVAERMGEDYVVDSWSLVFDPEKVALFADCGVSFMDTHIEMLPAAMRYLGLEPTSTDPADMEAAAELIEAVRPHVRYFSSSQYISDLANGETCLAVGWSGDVFQASDRADEAGRGVEVGYAIPDEGTHQWFDMLVIPSDAPNPEGAHAFINFLMDPEVIAQITDYVVYANANASSLEFVDPEILSDPAVFPSLTARENMWQMQPYDSRTDRAATRLWTRVRTGQ</sequence>
<evidence type="ECO:0000313" key="8">
    <source>
        <dbReference type="Proteomes" id="UP000198539"/>
    </source>
</evidence>
<dbReference type="AlphaFoldDB" id="A0A1H2WJM8"/>
<keyword evidence="4 5" id="KW-0574">Periplasm</keyword>
<comment type="subcellular location">
    <subcellularLocation>
        <location evidence="1 5">Periplasm</location>
    </subcellularLocation>
</comment>
<dbReference type="CDD" id="cd13659">
    <property type="entry name" value="PBP2_PotF"/>
    <property type="match status" value="1"/>
</dbReference>
<dbReference type="GO" id="GO:0015846">
    <property type="term" value="P:polyamine transport"/>
    <property type="evidence" value="ECO:0007669"/>
    <property type="project" value="InterPro"/>
</dbReference>
<dbReference type="Pfam" id="PF13416">
    <property type="entry name" value="SBP_bac_8"/>
    <property type="match status" value="1"/>
</dbReference>
<name>A0A1H2WJM8_9RHOB</name>
<evidence type="ECO:0000256" key="3">
    <source>
        <dbReference type="ARBA" id="ARBA00022729"/>
    </source>
</evidence>
<evidence type="ECO:0000256" key="4">
    <source>
        <dbReference type="ARBA" id="ARBA00022764"/>
    </source>
</evidence>
<dbReference type="Proteomes" id="UP000198539">
    <property type="component" value="Unassembled WGS sequence"/>
</dbReference>
<comment type="similarity">
    <text evidence="5">Belongs to the bacterial solute-binding protein PotD/PotF family.</text>
</comment>
<organism evidence="7 8">
    <name type="scientific">Roseicitreum antarcticum</name>
    <dbReference type="NCBI Taxonomy" id="564137"/>
    <lineage>
        <taxon>Bacteria</taxon>
        <taxon>Pseudomonadati</taxon>
        <taxon>Pseudomonadota</taxon>
        <taxon>Alphaproteobacteria</taxon>
        <taxon>Rhodobacterales</taxon>
        <taxon>Paracoccaceae</taxon>
        <taxon>Roseicitreum</taxon>
    </lineage>
</organism>
<evidence type="ECO:0000256" key="2">
    <source>
        <dbReference type="ARBA" id="ARBA00022448"/>
    </source>
</evidence>
<reference evidence="7 8" key="1">
    <citation type="submission" date="2016-10" db="EMBL/GenBank/DDBJ databases">
        <authorList>
            <person name="de Groot N.N."/>
        </authorList>
    </citation>
    <scope>NUCLEOTIDE SEQUENCE [LARGE SCALE GENOMIC DNA]</scope>
    <source>
        <strain evidence="7 8">CGMCC 1.8894</strain>
    </source>
</reference>
<dbReference type="PIRSF" id="PIRSF019574">
    <property type="entry name" value="Periplasmic_polyamine_BP"/>
    <property type="match status" value="1"/>
</dbReference>
<dbReference type="GO" id="GO:0042597">
    <property type="term" value="C:periplasmic space"/>
    <property type="evidence" value="ECO:0007669"/>
    <property type="project" value="UniProtKB-SubCell"/>
</dbReference>
<dbReference type="PANTHER" id="PTHR30222:SF12">
    <property type="entry name" value="NORSPERMIDINE SENSOR"/>
    <property type="match status" value="1"/>
</dbReference>
<keyword evidence="2 5" id="KW-0813">Transport</keyword>
<dbReference type="PRINTS" id="PR00909">
    <property type="entry name" value="SPERMDNBNDNG"/>
</dbReference>
<dbReference type="OrthoDB" id="9769319at2"/>
<comment type="function">
    <text evidence="5">Required for the activity of the bacterial periplasmic transport system of putrescine.</text>
</comment>